<evidence type="ECO:0000256" key="1">
    <source>
        <dbReference type="ARBA" id="ARBA00007734"/>
    </source>
</evidence>
<dbReference type="PANTHER" id="PTHR37423">
    <property type="entry name" value="SOLUBLE LYTIC MUREIN TRANSGLYCOSYLASE-RELATED"/>
    <property type="match status" value="1"/>
</dbReference>
<dbReference type="RefSeq" id="WP_147846376.1">
    <property type="nucleotide sequence ID" value="NZ_VDUZ01000007.1"/>
</dbReference>
<evidence type="ECO:0000256" key="2">
    <source>
        <dbReference type="ARBA" id="ARBA00009387"/>
    </source>
</evidence>
<evidence type="ECO:0000256" key="5">
    <source>
        <dbReference type="SAM" id="SignalP"/>
    </source>
</evidence>
<dbReference type="PANTHER" id="PTHR37423:SF2">
    <property type="entry name" value="MEMBRANE-BOUND LYTIC MUREIN TRANSGLYCOSYLASE C"/>
    <property type="match status" value="1"/>
</dbReference>
<accession>A0A5C8PRS5</accession>
<protein>
    <submittedName>
        <fullName evidence="7">Lytic transglycosylase domain-containing protein</fullName>
    </submittedName>
</protein>
<dbReference type="GO" id="GO:0016020">
    <property type="term" value="C:membrane"/>
    <property type="evidence" value="ECO:0007669"/>
    <property type="project" value="InterPro"/>
</dbReference>
<gene>
    <name evidence="7" type="ORF">FHP25_07850</name>
</gene>
<dbReference type="Proteomes" id="UP000321638">
    <property type="component" value="Unassembled WGS sequence"/>
</dbReference>
<feature type="chain" id="PRO_5022730929" evidence="5">
    <location>
        <begin position="21"/>
        <end position="642"/>
    </location>
</feature>
<dbReference type="Pfam" id="PF01464">
    <property type="entry name" value="SLT"/>
    <property type="match status" value="1"/>
</dbReference>
<dbReference type="GO" id="GO:0000270">
    <property type="term" value="P:peptidoglycan metabolic process"/>
    <property type="evidence" value="ECO:0007669"/>
    <property type="project" value="InterPro"/>
</dbReference>
<organism evidence="7 8">
    <name type="scientific">Vineibacter terrae</name>
    <dbReference type="NCBI Taxonomy" id="2586908"/>
    <lineage>
        <taxon>Bacteria</taxon>
        <taxon>Pseudomonadati</taxon>
        <taxon>Pseudomonadota</taxon>
        <taxon>Alphaproteobacteria</taxon>
        <taxon>Hyphomicrobiales</taxon>
        <taxon>Vineibacter</taxon>
    </lineage>
</organism>
<dbReference type="InterPro" id="IPR000189">
    <property type="entry name" value="Transglyc_AS"/>
</dbReference>
<dbReference type="PROSITE" id="PS00922">
    <property type="entry name" value="TRANSGLYCOSYLASE"/>
    <property type="match status" value="1"/>
</dbReference>
<dbReference type="AlphaFoldDB" id="A0A5C8PRS5"/>
<comment type="similarity">
    <text evidence="2">Belongs to the virb1 family.</text>
</comment>
<proteinExistence type="inferred from homology"/>
<dbReference type="InterPro" id="IPR023346">
    <property type="entry name" value="Lysozyme-like_dom_sf"/>
</dbReference>
<dbReference type="EMBL" id="VDUZ01000007">
    <property type="protein sequence ID" value="TXL78108.1"/>
    <property type="molecule type" value="Genomic_DNA"/>
</dbReference>
<sequence length="642" mass="69880">MKTIVLPAVAALVLWAAVPAAEGWAQATRPQTRPHVPTAKPAAAQRAAAVRTTPARPVAARPGAKRPTAARPAPAKRTTFRPQAAPRRAYVPPPPVIDIDPGAQVAGNPPTVLDSADVARYQRIIAAQASSDWTAADTDIGALRDKVLVGYVLAQRYLSSGYAASYDQLADWLRDYGDHPDAPNIYKAALARRPAGAPEPQAATFATASRSIAPDARMMGGESVQAASIRSRLARMIEDRGFSAARLVLDLPDTQRALPPDEVQRWRAEIGSRQVESGGEDQPIVQDYDDRPSAAFQAGIAAWRQGAFSEAARQFERVAETPGDRAYSATIAAGAFWAARANLAAGSPERFALWMKRAAIYDRTFYGLIALRTLGVEVRPQWKAAELNSTRRSLLRDDRTARRGLALLQLKAVSNAEVELNAAALDADPRMVEAVLALAEEAKLPSLALKVATQARERPEKIEGLDNALYPIPPYTPREGFSVDRALVFAVMRQESAFNPRARSWAGAMGLMQLMPGTAAQMERQSMPDRIGTDRYDPSHNVSLGQSYLQTLLDDYANNLMQVVPAYNAGPGNVNRWLAAADLANDPLLFAASIPINETRGYLESVMANYWIYRMRLGQRAESLDQVAQAQWPTHTARDARR</sequence>
<dbReference type="InterPro" id="IPR008258">
    <property type="entry name" value="Transglycosylase_SLT_dom_1"/>
</dbReference>
<evidence type="ECO:0000256" key="4">
    <source>
        <dbReference type="SAM" id="MobiDB-lite"/>
    </source>
</evidence>
<evidence type="ECO:0000313" key="7">
    <source>
        <dbReference type="EMBL" id="TXL78108.1"/>
    </source>
</evidence>
<feature type="region of interest" description="Disordered" evidence="4">
    <location>
        <begin position="26"/>
        <end position="94"/>
    </location>
</feature>
<dbReference type="Gene3D" id="1.10.530.10">
    <property type="match status" value="1"/>
</dbReference>
<name>A0A5C8PRS5_9HYPH</name>
<evidence type="ECO:0000313" key="8">
    <source>
        <dbReference type="Proteomes" id="UP000321638"/>
    </source>
</evidence>
<dbReference type="SUPFAM" id="SSF53955">
    <property type="entry name" value="Lysozyme-like"/>
    <property type="match status" value="1"/>
</dbReference>
<dbReference type="GO" id="GO:0042597">
    <property type="term" value="C:periplasmic space"/>
    <property type="evidence" value="ECO:0007669"/>
    <property type="project" value="InterPro"/>
</dbReference>
<dbReference type="SUPFAM" id="SSF48435">
    <property type="entry name" value="Bacterial muramidases"/>
    <property type="match status" value="1"/>
</dbReference>
<dbReference type="CDD" id="cd13401">
    <property type="entry name" value="Slt70-like"/>
    <property type="match status" value="1"/>
</dbReference>
<evidence type="ECO:0000256" key="3">
    <source>
        <dbReference type="ARBA" id="ARBA00022729"/>
    </source>
</evidence>
<comment type="similarity">
    <text evidence="1">Belongs to the transglycosylase Slt family.</text>
</comment>
<reference evidence="7 8" key="1">
    <citation type="submission" date="2019-06" db="EMBL/GenBank/DDBJ databases">
        <title>New taxonomy in bacterial strain CC-CFT640, isolated from vineyard.</title>
        <authorList>
            <person name="Lin S.-Y."/>
            <person name="Tsai C.-F."/>
            <person name="Young C.-C."/>
        </authorList>
    </citation>
    <scope>NUCLEOTIDE SEQUENCE [LARGE SCALE GENOMIC DNA]</scope>
    <source>
        <strain evidence="7 8">CC-CFT640</strain>
    </source>
</reference>
<feature type="domain" description="Transglycosylase SLT" evidence="6">
    <location>
        <begin position="481"/>
        <end position="581"/>
    </location>
</feature>
<dbReference type="GO" id="GO:0004553">
    <property type="term" value="F:hydrolase activity, hydrolyzing O-glycosyl compounds"/>
    <property type="evidence" value="ECO:0007669"/>
    <property type="project" value="InterPro"/>
</dbReference>
<keyword evidence="3 5" id="KW-0732">Signal</keyword>
<feature type="signal peptide" evidence="5">
    <location>
        <begin position="1"/>
        <end position="20"/>
    </location>
</feature>
<keyword evidence="8" id="KW-1185">Reference proteome</keyword>
<feature type="compositionally biased region" description="Low complexity" evidence="4">
    <location>
        <begin position="36"/>
        <end position="90"/>
    </location>
</feature>
<dbReference type="OrthoDB" id="9815002at2"/>
<dbReference type="GO" id="GO:0008933">
    <property type="term" value="F:peptidoglycan lytic transglycosylase activity"/>
    <property type="evidence" value="ECO:0007669"/>
    <property type="project" value="InterPro"/>
</dbReference>
<evidence type="ECO:0000259" key="6">
    <source>
        <dbReference type="Pfam" id="PF01464"/>
    </source>
</evidence>
<comment type="caution">
    <text evidence="7">The sequence shown here is derived from an EMBL/GenBank/DDBJ whole genome shotgun (WGS) entry which is preliminary data.</text>
</comment>
<dbReference type="Gene3D" id="1.25.20.10">
    <property type="entry name" value="Bacterial muramidases"/>
    <property type="match status" value="1"/>
</dbReference>
<dbReference type="InterPro" id="IPR008939">
    <property type="entry name" value="Lytic_TGlycosylase_superhlx_U"/>
</dbReference>